<comment type="function">
    <text evidence="1 10">Controls the rotational direction of flagella during chemotaxis.</text>
</comment>
<evidence type="ECO:0000256" key="8">
    <source>
        <dbReference type="ARBA" id="ARBA00022989"/>
    </source>
</evidence>
<dbReference type="PANTHER" id="PTHR35091">
    <property type="entry name" value="FLAGELLAR PROTEIN FLIL"/>
    <property type="match status" value="1"/>
</dbReference>
<dbReference type="AlphaFoldDB" id="A0A832J987"/>
<proteinExistence type="inferred from homology"/>
<keyword evidence="4" id="KW-1003">Cell membrane</keyword>
<dbReference type="InterPro" id="IPR005503">
    <property type="entry name" value="FliL"/>
</dbReference>
<name>A0A832J987_9GAMM</name>
<dbReference type="GO" id="GO:0005886">
    <property type="term" value="C:plasma membrane"/>
    <property type="evidence" value="ECO:0007669"/>
    <property type="project" value="UniProtKB-SubCell"/>
</dbReference>
<evidence type="ECO:0000313" key="11">
    <source>
        <dbReference type="EMBL" id="HHJ80847.1"/>
    </source>
</evidence>
<keyword evidence="11" id="KW-0966">Cell projection</keyword>
<dbReference type="PANTHER" id="PTHR35091:SF2">
    <property type="entry name" value="FLAGELLAR PROTEIN FLIL"/>
    <property type="match status" value="1"/>
</dbReference>
<accession>A0A832J987</accession>
<comment type="caution">
    <text evidence="11">The sequence shown here is derived from an EMBL/GenBank/DDBJ whole genome shotgun (WGS) entry which is preliminary data.</text>
</comment>
<evidence type="ECO:0000256" key="7">
    <source>
        <dbReference type="ARBA" id="ARBA00022779"/>
    </source>
</evidence>
<evidence type="ECO:0000256" key="6">
    <source>
        <dbReference type="ARBA" id="ARBA00022692"/>
    </source>
</evidence>
<evidence type="ECO:0000256" key="1">
    <source>
        <dbReference type="ARBA" id="ARBA00002254"/>
    </source>
</evidence>
<dbReference type="GO" id="GO:0071978">
    <property type="term" value="P:bacterial-type flagellum-dependent swarming motility"/>
    <property type="evidence" value="ECO:0007669"/>
    <property type="project" value="TreeGrafter"/>
</dbReference>
<dbReference type="GO" id="GO:0006935">
    <property type="term" value="P:chemotaxis"/>
    <property type="evidence" value="ECO:0007669"/>
    <property type="project" value="UniProtKB-KW"/>
</dbReference>
<evidence type="ECO:0000256" key="3">
    <source>
        <dbReference type="ARBA" id="ARBA00008281"/>
    </source>
</evidence>
<comment type="similarity">
    <text evidence="3 10">Belongs to the FliL family.</text>
</comment>
<comment type="subcellular location">
    <subcellularLocation>
        <location evidence="10">Cell inner membrane</location>
    </subcellularLocation>
    <subcellularLocation>
        <location evidence="2">Cell membrane</location>
        <topology evidence="2">Single-pass membrane protein</topology>
    </subcellularLocation>
</comment>
<organism evidence="11">
    <name type="scientific">Candidatus Tenderia electrophaga</name>
    <dbReference type="NCBI Taxonomy" id="1748243"/>
    <lineage>
        <taxon>Bacteria</taxon>
        <taxon>Pseudomonadati</taxon>
        <taxon>Pseudomonadota</taxon>
        <taxon>Gammaproteobacteria</taxon>
        <taxon>Candidatus Tenderiales</taxon>
        <taxon>Candidatus Tenderiaceae</taxon>
        <taxon>Candidatus Tenderia</taxon>
    </lineage>
</organism>
<keyword evidence="11" id="KW-0969">Cilium</keyword>
<reference evidence="11" key="1">
    <citation type="journal article" date="2020" name="mSystems">
        <title>Genome- and Community-Level Interaction Insights into Carbon Utilization and Element Cycling Functions of Hydrothermarchaeota in Hydrothermal Sediment.</title>
        <authorList>
            <person name="Zhou Z."/>
            <person name="Liu Y."/>
            <person name="Xu W."/>
            <person name="Pan J."/>
            <person name="Luo Z.H."/>
            <person name="Li M."/>
        </authorList>
    </citation>
    <scope>NUCLEOTIDE SEQUENCE [LARGE SCALE GENOMIC DNA]</scope>
    <source>
        <strain evidence="11">HyVt-505</strain>
    </source>
</reference>
<dbReference type="GO" id="GO:0009425">
    <property type="term" value="C:bacterial-type flagellum basal body"/>
    <property type="evidence" value="ECO:0007669"/>
    <property type="project" value="InterPro"/>
</dbReference>
<evidence type="ECO:0000256" key="4">
    <source>
        <dbReference type="ARBA" id="ARBA00022475"/>
    </source>
</evidence>
<keyword evidence="6" id="KW-0812">Transmembrane</keyword>
<dbReference type="EMBL" id="DRNF01000273">
    <property type="protein sequence ID" value="HHJ80847.1"/>
    <property type="molecule type" value="Genomic_DNA"/>
</dbReference>
<sequence>MQVLSLKTPHIGQIFKQLSKIIMLAMIFISTASYGSASGGGGGAVADGQANYHTLRPAFVVNIIDGNNMRFMQLEIDLMSMDSHAIQAVQDHRAPIRHELLMLFAHRDISEVMGIKQREKLRQQALEKIQETLVKYADIDSDGTATTEDGHKYPTGIQEVLFTNFVIQ</sequence>
<keyword evidence="7 10" id="KW-0283">Flagellar rotation</keyword>
<dbReference type="Proteomes" id="UP000885832">
    <property type="component" value="Unassembled WGS sequence"/>
</dbReference>
<keyword evidence="5 10" id="KW-0145">Chemotaxis</keyword>
<evidence type="ECO:0000256" key="9">
    <source>
        <dbReference type="ARBA" id="ARBA00023136"/>
    </source>
</evidence>
<keyword evidence="11" id="KW-0282">Flagellum</keyword>
<keyword evidence="8" id="KW-1133">Transmembrane helix</keyword>
<keyword evidence="10" id="KW-0997">Cell inner membrane</keyword>
<evidence type="ECO:0000256" key="2">
    <source>
        <dbReference type="ARBA" id="ARBA00004162"/>
    </source>
</evidence>
<gene>
    <name evidence="11" type="ORF">ENJ65_04360</name>
</gene>
<protein>
    <recommendedName>
        <fullName evidence="10">Flagellar protein FliL</fullName>
    </recommendedName>
</protein>
<keyword evidence="9 10" id="KW-0472">Membrane</keyword>
<dbReference type="Pfam" id="PF03748">
    <property type="entry name" value="FliL"/>
    <property type="match status" value="1"/>
</dbReference>
<evidence type="ECO:0000256" key="5">
    <source>
        <dbReference type="ARBA" id="ARBA00022500"/>
    </source>
</evidence>
<evidence type="ECO:0000256" key="10">
    <source>
        <dbReference type="RuleBase" id="RU364125"/>
    </source>
</evidence>